<dbReference type="EMBL" id="CP025615">
    <property type="protein sequence ID" value="AUN33969.1"/>
    <property type="molecule type" value="Genomic_DNA"/>
</dbReference>
<keyword evidence="1" id="KW-0614">Plasmid</keyword>
<dbReference type="AlphaFoldDB" id="A0A2K9NLL7"/>
<dbReference type="KEGG" id="ncb:C0V82_26620"/>
<gene>
    <name evidence="1" type="ORF">C0V82_26620</name>
</gene>
<evidence type="ECO:0008006" key="3">
    <source>
        <dbReference type="Google" id="ProtNLM"/>
    </source>
</evidence>
<protein>
    <recommendedName>
        <fullName evidence="3">Transposase DDE domain-containing protein</fullName>
    </recommendedName>
</protein>
<organism evidence="1 2">
    <name type="scientific">Niveispirillum cyanobacteriorum</name>
    <dbReference type="NCBI Taxonomy" id="1612173"/>
    <lineage>
        <taxon>Bacteria</taxon>
        <taxon>Pseudomonadati</taxon>
        <taxon>Pseudomonadota</taxon>
        <taxon>Alphaproteobacteria</taxon>
        <taxon>Rhodospirillales</taxon>
        <taxon>Azospirillaceae</taxon>
        <taxon>Niveispirillum</taxon>
    </lineage>
</organism>
<evidence type="ECO:0000313" key="2">
    <source>
        <dbReference type="Proteomes" id="UP000234752"/>
    </source>
</evidence>
<dbReference type="Proteomes" id="UP000234752">
    <property type="component" value="Plasmid unnamed3"/>
</dbReference>
<sequence length="108" mass="11363">MQENTQLLPGLSLVSGKSVEACFDGGSLSSDAGVLALREIDMRLNVAAWLAARIADTELMVWMPLHLGIVGFQVMVSDGRHTGGHDGGDVFAGDRPGQAAFPGLRDGR</sequence>
<name>A0A2K9NLL7_9PROT</name>
<accession>A0A2K9NLL7</accession>
<keyword evidence="2" id="KW-1185">Reference proteome</keyword>
<reference evidence="1 2" key="1">
    <citation type="submission" date="2017-12" db="EMBL/GenBank/DDBJ databases">
        <title>Genomes of bacteria within cyanobacterial aggregates.</title>
        <authorList>
            <person name="Cai H."/>
        </authorList>
    </citation>
    <scope>NUCLEOTIDE SEQUENCE [LARGE SCALE GENOMIC DNA]</scope>
    <source>
        <strain evidence="1 2">TH16</strain>
        <plasmid evidence="1 2">unnamed3</plasmid>
    </source>
</reference>
<proteinExistence type="predicted"/>
<geneLocation type="plasmid" evidence="1 2">
    <name>unnamed3</name>
</geneLocation>
<evidence type="ECO:0000313" key="1">
    <source>
        <dbReference type="EMBL" id="AUN33969.1"/>
    </source>
</evidence>